<name>A0A4Y1R2U7_PRUDU</name>
<evidence type="ECO:0000313" key="1">
    <source>
        <dbReference type="EMBL" id="BBG98440.1"/>
    </source>
</evidence>
<gene>
    <name evidence="1" type="ORF">Prudu_007846</name>
</gene>
<reference evidence="1" key="1">
    <citation type="journal article" date="2019" name="Science">
        <title>Mutation of a bHLH transcription factor allowed almond domestication.</title>
        <authorList>
            <person name="Sanchez-Perez R."/>
            <person name="Pavan S."/>
            <person name="Mazzeo R."/>
            <person name="Moldovan C."/>
            <person name="Aiese Cigliano R."/>
            <person name="Del Cueto J."/>
            <person name="Ricciardi F."/>
            <person name="Lotti C."/>
            <person name="Ricciardi L."/>
            <person name="Dicenta F."/>
            <person name="Lopez-Marques R.L."/>
            <person name="Lindberg Moller B."/>
        </authorList>
    </citation>
    <scope>NUCLEOTIDE SEQUENCE</scope>
</reference>
<organism evidence="1">
    <name type="scientific">Prunus dulcis</name>
    <name type="common">Almond</name>
    <name type="synonym">Amygdalus dulcis</name>
    <dbReference type="NCBI Taxonomy" id="3755"/>
    <lineage>
        <taxon>Eukaryota</taxon>
        <taxon>Viridiplantae</taxon>
        <taxon>Streptophyta</taxon>
        <taxon>Embryophyta</taxon>
        <taxon>Tracheophyta</taxon>
        <taxon>Spermatophyta</taxon>
        <taxon>Magnoliopsida</taxon>
        <taxon>eudicotyledons</taxon>
        <taxon>Gunneridae</taxon>
        <taxon>Pentapetalae</taxon>
        <taxon>rosids</taxon>
        <taxon>fabids</taxon>
        <taxon>Rosales</taxon>
        <taxon>Rosaceae</taxon>
        <taxon>Amygdaloideae</taxon>
        <taxon>Amygdaleae</taxon>
        <taxon>Prunus</taxon>
    </lineage>
</organism>
<sequence length="107" mass="11991">MYLAHAVAPGLDYQNVLLPPDGSSDDHLASQLEVLICSVSCRVVCKGIRAMDVWTWVNLVSVQPAMPNTANSFIPLTSLSMAESSYWNEFSHWNYKMVEAQHFVMDI</sequence>
<accession>A0A4Y1R2U7</accession>
<dbReference type="AlphaFoldDB" id="A0A4Y1R2U7"/>
<dbReference type="EMBL" id="AP019298">
    <property type="protein sequence ID" value="BBG98440.1"/>
    <property type="molecule type" value="Genomic_DNA"/>
</dbReference>
<proteinExistence type="predicted"/>
<protein>
    <submittedName>
        <fullName evidence="1">Transducin/WD40 repeat-like superfamily protein</fullName>
    </submittedName>
</protein>